<accession>A0AA86QBJ6</accession>
<keyword evidence="3" id="KW-1185">Reference proteome</keyword>
<reference evidence="1" key="1">
    <citation type="submission" date="2023-06" db="EMBL/GenBank/DDBJ databases">
        <authorList>
            <person name="Kurt Z."/>
        </authorList>
    </citation>
    <scope>NUCLEOTIDE SEQUENCE</scope>
</reference>
<gene>
    <name evidence="1" type="ORF">HINF_LOCUS37599</name>
    <name evidence="2" type="ORF">HINF_LOCUS45640</name>
</gene>
<dbReference type="AlphaFoldDB" id="A0AA86QBJ6"/>
<dbReference type="Proteomes" id="UP001642409">
    <property type="component" value="Unassembled WGS sequence"/>
</dbReference>
<dbReference type="EMBL" id="CAXDID020000198">
    <property type="protein sequence ID" value="CAL6053784.1"/>
    <property type="molecule type" value="Genomic_DNA"/>
</dbReference>
<organism evidence="1">
    <name type="scientific">Hexamita inflata</name>
    <dbReference type="NCBI Taxonomy" id="28002"/>
    <lineage>
        <taxon>Eukaryota</taxon>
        <taxon>Metamonada</taxon>
        <taxon>Diplomonadida</taxon>
        <taxon>Hexamitidae</taxon>
        <taxon>Hexamitinae</taxon>
        <taxon>Hexamita</taxon>
    </lineage>
</organism>
<evidence type="ECO:0000313" key="3">
    <source>
        <dbReference type="Proteomes" id="UP001642409"/>
    </source>
</evidence>
<proteinExistence type="predicted"/>
<dbReference type="EMBL" id="CATOUU010000805">
    <property type="protein sequence ID" value="CAI9949954.1"/>
    <property type="molecule type" value="Genomic_DNA"/>
</dbReference>
<comment type="caution">
    <text evidence="1">The sequence shown here is derived from an EMBL/GenBank/DDBJ whole genome shotgun (WGS) entry which is preliminary data.</text>
</comment>
<name>A0AA86QBJ6_9EUKA</name>
<evidence type="ECO:0000313" key="1">
    <source>
        <dbReference type="EMBL" id="CAI9949954.1"/>
    </source>
</evidence>
<reference evidence="2 3" key="2">
    <citation type="submission" date="2024-07" db="EMBL/GenBank/DDBJ databases">
        <authorList>
            <person name="Akdeniz Z."/>
        </authorList>
    </citation>
    <scope>NUCLEOTIDE SEQUENCE [LARGE SCALE GENOMIC DNA]</scope>
</reference>
<protein>
    <submittedName>
        <fullName evidence="2">Hypothetical_protein</fullName>
    </submittedName>
</protein>
<sequence>MWKLLDERTFKQKRPYSGVFNQNILPQIQRRNSEQQSIAMIQQSQKMFQQQQLPSIKNQTQLTLSIVEEVQDKQLQTLISQIQIATDDIFDIVSLQKLYDDNDDVNVCFNDLLKQYKQLGIPLDNLRAVIFANNRINTLNCYSIRSQVLIGIPNLAKYNYAVNTYKQLLKSLMEVCESWNKKQVREILLTTCKEIQSKLQVKRTLQDVKNYYFELEKQMKAVEQLQ</sequence>
<evidence type="ECO:0000313" key="2">
    <source>
        <dbReference type="EMBL" id="CAL6053784.1"/>
    </source>
</evidence>